<accession>G4SVC7</accession>
<dbReference type="AlphaFoldDB" id="G4SVC7"/>
<keyword evidence="4" id="KW-1185">Reference proteome</keyword>
<dbReference type="STRING" id="1091494.MEALZ_0207"/>
<reference evidence="4" key="1">
    <citation type="journal article" date="2012" name="J. Bacteriol.">
        <title>Genome sequence of the haloalkaliphilic methanotrophic bacterium Methylomicrobium alcaliphilum 20Z.</title>
        <authorList>
            <person name="Vuilleumier S."/>
            <person name="Khmelenina V.N."/>
            <person name="Bringel F."/>
            <person name="Reshetnikov A.S."/>
            <person name="Lajus A."/>
            <person name="Mangenot S."/>
            <person name="Rouy Z."/>
            <person name="Op den Camp H.J."/>
            <person name="Jetten M.S."/>
            <person name="Dispirito A.A."/>
            <person name="Dunfield P."/>
            <person name="Klotz M.G."/>
            <person name="Semrau J.D."/>
            <person name="Stein L.Y."/>
            <person name="Barbe V."/>
            <person name="Medigue C."/>
            <person name="Trotsenko Y.A."/>
            <person name="Kalyuzhnaya M.G."/>
        </authorList>
    </citation>
    <scope>NUCLEOTIDE SEQUENCE [LARGE SCALE GENOMIC DNA]</scope>
    <source>
        <strain evidence="4">DSM 19304 / NCIMB 14124 / VKM B-2133 / 20Z</strain>
    </source>
</reference>
<evidence type="ECO:0000259" key="2">
    <source>
        <dbReference type="PROSITE" id="PS51736"/>
    </source>
</evidence>
<dbReference type="Pfam" id="PF00239">
    <property type="entry name" value="Resolvase"/>
    <property type="match status" value="1"/>
</dbReference>
<dbReference type="PANTHER" id="PTHR30461">
    <property type="entry name" value="DNA-INVERTASE FROM LAMBDOID PROPHAGE"/>
    <property type="match status" value="1"/>
</dbReference>
<sequence length="148" mass="16144">MIIGYARTTTEQIAGLEAQLRELEAAQCKKIFREQASSVSVRAQLEAALFVTKLDRLARSVAGLMAIIQALEKKQAGLRILNLGMDKKTPTGKLMLTVLGGVAQFEREIMLESQREGVANGVTKTQIAQQLNIGEASVYRILADNKKG</sequence>
<evidence type="ECO:0000313" key="4">
    <source>
        <dbReference type="Proteomes" id="UP000008315"/>
    </source>
</evidence>
<feature type="domain" description="Resolvase/invertase-type recombinase catalytic" evidence="2">
    <location>
        <begin position="1"/>
        <end position="125"/>
    </location>
</feature>
<dbReference type="HOGENOM" id="CLU_010686_8_3_6"/>
<evidence type="ECO:0000313" key="3">
    <source>
        <dbReference type="EMBL" id="CCE21907.1"/>
    </source>
</evidence>
<gene>
    <name evidence="3" type="ordered locus">MEALZ_0207</name>
</gene>
<protein>
    <submittedName>
        <fullName evidence="3">Resolvase domain</fullName>
    </submittedName>
</protein>
<dbReference type="RefSeq" id="WP_014146716.1">
    <property type="nucleotide sequence ID" value="NC_016112.1"/>
</dbReference>
<comment type="similarity">
    <text evidence="1">Belongs to the site-specific recombinase resolvase family.</text>
</comment>
<dbReference type="EMBL" id="FO082060">
    <property type="protein sequence ID" value="CCE21907.1"/>
    <property type="molecule type" value="Genomic_DNA"/>
</dbReference>
<dbReference type="GO" id="GO:0000150">
    <property type="term" value="F:DNA strand exchange activity"/>
    <property type="evidence" value="ECO:0007669"/>
    <property type="project" value="InterPro"/>
</dbReference>
<dbReference type="KEGG" id="mah:MEALZ_0207"/>
<dbReference type="InterPro" id="IPR050639">
    <property type="entry name" value="SSR_resolvase"/>
</dbReference>
<proteinExistence type="inferred from homology"/>
<organism evidence="3 4">
    <name type="scientific">Methylotuvimicrobium alcaliphilum (strain DSM 19304 / NCIMB 14124 / VKM B-2133 / 20Z)</name>
    <name type="common">Methylomicrobium alcaliphilum</name>
    <dbReference type="NCBI Taxonomy" id="1091494"/>
    <lineage>
        <taxon>Bacteria</taxon>
        <taxon>Pseudomonadati</taxon>
        <taxon>Pseudomonadota</taxon>
        <taxon>Gammaproteobacteria</taxon>
        <taxon>Methylococcales</taxon>
        <taxon>Methylococcaceae</taxon>
        <taxon>Methylotuvimicrobium</taxon>
    </lineage>
</organism>
<dbReference type="SUPFAM" id="SSF53041">
    <property type="entry name" value="Resolvase-like"/>
    <property type="match status" value="1"/>
</dbReference>
<dbReference type="InterPro" id="IPR006119">
    <property type="entry name" value="Resolv_N"/>
</dbReference>
<dbReference type="PROSITE" id="PS51736">
    <property type="entry name" value="RECOMBINASES_3"/>
    <property type="match status" value="1"/>
</dbReference>
<dbReference type="InterPro" id="IPR036162">
    <property type="entry name" value="Resolvase-like_N_sf"/>
</dbReference>
<dbReference type="SMART" id="SM00857">
    <property type="entry name" value="Resolvase"/>
    <property type="match status" value="1"/>
</dbReference>
<dbReference type="Proteomes" id="UP000008315">
    <property type="component" value="Chromosome"/>
</dbReference>
<name>G4SVC7_META2</name>
<dbReference type="CDD" id="cd03768">
    <property type="entry name" value="SR_ResInv"/>
    <property type="match status" value="1"/>
</dbReference>
<dbReference type="PANTHER" id="PTHR30461:SF26">
    <property type="entry name" value="RESOLVASE HOMOLOG YNEB"/>
    <property type="match status" value="1"/>
</dbReference>
<dbReference type="Gene3D" id="1.10.10.60">
    <property type="entry name" value="Homeodomain-like"/>
    <property type="match status" value="1"/>
</dbReference>
<evidence type="ECO:0000256" key="1">
    <source>
        <dbReference type="ARBA" id="ARBA00009913"/>
    </source>
</evidence>
<dbReference type="GO" id="GO:0003677">
    <property type="term" value="F:DNA binding"/>
    <property type="evidence" value="ECO:0007669"/>
    <property type="project" value="InterPro"/>
</dbReference>
<dbReference type="PATRIC" id="fig|271065.3.peg.215"/>
<dbReference type="Gene3D" id="3.40.50.1390">
    <property type="entry name" value="Resolvase, N-terminal catalytic domain"/>
    <property type="match status" value="1"/>
</dbReference>